<dbReference type="AlphaFoldDB" id="A0A382KY22"/>
<evidence type="ECO:0000256" key="1">
    <source>
        <dbReference type="ARBA" id="ARBA00022723"/>
    </source>
</evidence>
<name>A0A382KY22_9ZZZZ</name>
<feature type="compositionally biased region" description="Gly residues" evidence="3">
    <location>
        <begin position="76"/>
        <end position="91"/>
    </location>
</feature>
<organism evidence="5">
    <name type="scientific">marine metagenome</name>
    <dbReference type="NCBI Taxonomy" id="408172"/>
    <lineage>
        <taxon>unclassified sequences</taxon>
        <taxon>metagenomes</taxon>
        <taxon>ecological metagenomes</taxon>
    </lineage>
</organism>
<feature type="compositionally biased region" description="Low complexity" evidence="3">
    <location>
        <begin position="61"/>
        <end position="75"/>
    </location>
</feature>
<protein>
    <recommendedName>
        <fullName evidence="4">EF-hand domain-containing protein</fullName>
    </recommendedName>
</protein>
<accession>A0A382KY22</accession>
<dbReference type="EMBL" id="UINC01083710">
    <property type="protein sequence ID" value="SVC29674.1"/>
    <property type="molecule type" value="Genomic_DNA"/>
</dbReference>
<dbReference type="Pfam" id="PF13202">
    <property type="entry name" value="EF-hand_5"/>
    <property type="match status" value="3"/>
</dbReference>
<dbReference type="InterPro" id="IPR011992">
    <property type="entry name" value="EF-hand-dom_pair"/>
</dbReference>
<feature type="region of interest" description="Disordered" evidence="3">
    <location>
        <begin position="40"/>
        <end position="148"/>
    </location>
</feature>
<dbReference type="PANTHER" id="PTHR10827:SF98">
    <property type="entry name" value="45 KDA CALCIUM-BINDING PROTEIN"/>
    <property type="match status" value="1"/>
</dbReference>
<dbReference type="InterPro" id="IPR018247">
    <property type="entry name" value="EF_Hand_1_Ca_BS"/>
</dbReference>
<feature type="compositionally biased region" description="Polar residues" evidence="3">
    <location>
        <begin position="128"/>
        <end position="147"/>
    </location>
</feature>
<feature type="non-terminal residue" evidence="5">
    <location>
        <position position="215"/>
    </location>
</feature>
<feature type="compositionally biased region" description="Basic and acidic residues" evidence="3">
    <location>
        <begin position="98"/>
        <end position="127"/>
    </location>
</feature>
<dbReference type="SUPFAM" id="SSF47473">
    <property type="entry name" value="EF-hand"/>
    <property type="match status" value="1"/>
</dbReference>
<dbReference type="Gene3D" id="1.10.238.10">
    <property type="entry name" value="EF-hand"/>
    <property type="match status" value="2"/>
</dbReference>
<evidence type="ECO:0000256" key="3">
    <source>
        <dbReference type="SAM" id="MobiDB-lite"/>
    </source>
</evidence>
<gene>
    <name evidence="5" type="ORF">METZ01_LOCUS282528</name>
</gene>
<dbReference type="PROSITE" id="PS50222">
    <property type="entry name" value="EF_HAND_2"/>
    <property type="match status" value="1"/>
</dbReference>
<dbReference type="GO" id="GO:0005509">
    <property type="term" value="F:calcium ion binding"/>
    <property type="evidence" value="ECO:0007669"/>
    <property type="project" value="InterPro"/>
</dbReference>
<dbReference type="InterPro" id="IPR002048">
    <property type="entry name" value="EF_hand_dom"/>
</dbReference>
<keyword evidence="2" id="KW-0677">Repeat</keyword>
<evidence type="ECO:0000313" key="5">
    <source>
        <dbReference type="EMBL" id="SVC29674.1"/>
    </source>
</evidence>
<sequence length="215" mass="23909">MKAYYLLPAFLAGLFSAQIDSKAQDRPSGQANIRELFLKEFDKNKDGKLDESERPSREQMQEFFQRQQGNTPSRPGAGGGRPGGGEGGRPSGGSMRELMLKEFDKNGDGQLDENERPSREQAQEFSRRQQGNTPSAPGQAQQPSESRLAQILKRFPQADTDKDGKLTAKEFEAARKQFRQSRQGNARPAAAAKTKVNSIFNTEEILDENTLETKT</sequence>
<keyword evidence="1" id="KW-0479">Metal-binding</keyword>
<evidence type="ECO:0000256" key="2">
    <source>
        <dbReference type="ARBA" id="ARBA00022737"/>
    </source>
</evidence>
<feature type="domain" description="EF-hand" evidence="4">
    <location>
        <begin position="146"/>
        <end position="181"/>
    </location>
</feature>
<feature type="compositionally biased region" description="Basic and acidic residues" evidence="3">
    <location>
        <begin position="40"/>
        <end position="60"/>
    </location>
</feature>
<dbReference type="PROSITE" id="PS00018">
    <property type="entry name" value="EF_HAND_1"/>
    <property type="match status" value="1"/>
</dbReference>
<proteinExistence type="predicted"/>
<evidence type="ECO:0000259" key="4">
    <source>
        <dbReference type="PROSITE" id="PS50222"/>
    </source>
</evidence>
<reference evidence="5" key="1">
    <citation type="submission" date="2018-05" db="EMBL/GenBank/DDBJ databases">
        <authorList>
            <person name="Lanie J.A."/>
            <person name="Ng W.-L."/>
            <person name="Kazmierczak K.M."/>
            <person name="Andrzejewski T.M."/>
            <person name="Davidsen T.M."/>
            <person name="Wayne K.J."/>
            <person name="Tettelin H."/>
            <person name="Glass J.I."/>
            <person name="Rusch D."/>
            <person name="Podicherti R."/>
            <person name="Tsui H.-C.T."/>
            <person name="Winkler M.E."/>
        </authorList>
    </citation>
    <scope>NUCLEOTIDE SEQUENCE</scope>
</reference>
<dbReference type="PANTHER" id="PTHR10827">
    <property type="entry name" value="RETICULOCALBIN"/>
    <property type="match status" value="1"/>
</dbReference>